<reference evidence="5" key="2">
    <citation type="journal article" date="2019" name="bioRxiv">
        <title>Genomics, evolutionary history and diagnostics of the Alternaria alternata species group including apple and Asian pear pathotypes.</title>
        <authorList>
            <person name="Armitage A.D."/>
            <person name="Cockerton H.M."/>
            <person name="Sreenivasaprasad S."/>
            <person name="Woodhall J.W."/>
            <person name="Lane C.R."/>
            <person name="Harrison R.J."/>
            <person name="Clarkson J.P."/>
        </authorList>
    </citation>
    <scope>NUCLEOTIDE SEQUENCE [LARGE SCALE GENOMIC DNA]</scope>
    <source>
        <strain evidence="5">FERA 1177</strain>
    </source>
</reference>
<keyword evidence="4" id="KW-1185">Reference proteome</keyword>
<dbReference type="KEGG" id="aalt:CC77DRAFT_116029"/>
<reference evidence="3" key="3">
    <citation type="journal article" date="2019" name="J. ISSAAS">
        <title>Genomics, evolutionary history and diagnostics of the Alternaria alternata species group including apple and Asian pear pathotypes.</title>
        <authorList>
            <person name="Armitage A.D."/>
            <person name="Cockerton H.M."/>
            <person name="Sreenivasaprasad S."/>
            <person name="Woodhall J."/>
            <person name="Lane C."/>
            <person name="Harrison R.J."/>
            <person name="Clarkson J.P."/>
        </authorList>
    </citation>
    <scope>NUCLEOTIDE SEQUENCE</scope>
    <source>
        <strain evidence="3">FERA 1177</strain>
    </source>
</reference>
<name>A0A177DN47_ALTAL</name>
<feature type="coiled-coil region" evidence="1">
    <location>
        <begin position="51"/>
        <end position="115"/>
    </location>
</feature>
<dbReference type="RefSeq" id="XP_018385660.1">
    <property type="nucleotide sequence ID" value="XM_018530110.1"/>
</dbReference>
<dbReference type="AlphaFoldDB" id="A0A177DN47"/>
<dbReference type="GeneID" id="29115704"/>
<evidence type="ECO:0000256" key="1">
    <source>
        <dbReference type="SAM" id="Coils"/>
    </source>
</evidence>
<keyword evidence="1" id="KW-0175">Coiled coil</keyword>
<evidence type="ECO:0000313" key="3">
    <source>
        <dbReference type="EMBL" id="RYN75129.1"/>
    </source>
</evidence>
<organism evidence="2 4">
    <name type="scientific">Alternaria alternata</name>
    <name type="common">Alternaria rot fungus</name>
    <name type="synonym">Torula alternata</name>
    <dbReference type="NCBI Taxonomy" id="5599"/>
    <lineage>
        <taxon>Eukaryota</taxon>
        <taxon>Fungi</taxon>
        <taxon>Dikarya</taxon>
        <taxon>Ascomycota</taxon>
        <taxon>Pezizomycotina</taxon>
        <taxon>Dothideomycetes</taxon>
        <taxon>Pleosporomycetidae</taxon>
        <taxon>Pleosporales</taxon>
        <taxon>Pleosporineae</taxon>
        <taxon>Pleosporaceae</taxon>
        <taxon>Alternaria</taxon>
        <taxon>Alternaria sect. Alternaria</taxon>
        <taxon>Alternaria alternata complex</taxon>
    </lineage>
</organism>
<reference evidence="2 4" key="1">
    <citation type="submission" date="2016-05" db="EMBL/GenBank/DDBJ databases">
        <title>Comparative analysis of secretome profiles of manganese(II)-oxidizing ascomycete fungi.</title>
        <authorList>
            <consortium name="DOE Joint Genome Institute"/>
            <person name="Zeiner C.A."/>
            <person name="Purvine S.O."/>
            <person name="Zink E.M."/>
            <person name="Wu S."/>
            <person name="Pasa-Tolic L."/>
            <person name="Chaput D.L."/>
            <person name="Haridas S."/>
            <person name="Grigoriev I.V."/>
            <person name="Santelli C.M."/>
            <person name="Hansel C.M."/>
        </authorList>
    </citation>
    <scope>NUCLEOTIDE SEQUENCE [LARGE SCALE GENOMIC DNA]</scope>
    <source>
        <strain evidence="2 4">SRC1lrK2f</strain>
    </source>
</reference>
<evidence type="ECO:0000313" key="5">
    <source>
        <dbReference type="Proteomes" id="UP000291422"/>
    </source>
</evidence>
<evidence type="ECO:0000313" key="4">
    <source>
        <dbReference type="Proteomes" id="UP000077248"/>
    </source>
</evidence>
<dbReference type="EMBL" id="PDXD01000015">
    <property type="protein sequence ID" value="RYN75129.1"/>
    <property type="molecule type" value="Genomic_DNA"/>
</dbReference>
<proteinExistence type="predicted"/>
<dbReference type="Proteomes" id="UP000077248">
    <property type="component" value="Unassembled WGS sequence"/>
</dbReference>
<dbReference type="EMBL" id="KV441479">
    <property type="protein sequence ID" value="OAG20239.1"/>
    <property type="molecule type" value="Genomic_DNA"/>
</dbReference>
<dbReference type="OMA" id="HIGRECD"/>
<sequence length="142" mass="16245">MDEVSSDTDISITSVRSSFLSPSNLPSPPPTFLTVYQVSLVSAYKSCGDRINSLMNTVVDLEISVRRERDEPSLRYLVEELEKAQEELVLYRDVKRKKEREIKEEEKKLKLIAGTGSIVAKRQLNNVGMHMSKERTVLCLRR</sequence>
<protein>
    <submittedName>
        <fullName evidence="2">Uncharacterized protein</fullName>
    </submittedName>
</protein>
<evidence type="ECO:0000313" key="2">
    <source>
        <dbReference type="EMBL" id="OAG20239.1"/>
    </source>
</evidence>
<gene>
    <name evidence="3" type="ORF">AA0117_g6404</name>
    <name evidence="2" type="ORF">CC77DRAFT_116029</name>
</gene>
<dbReference type="Proteomes" id="UP000291422">
    <property type="component" value="Unassembled WGS sequence"/>
</dbReference>
<accession>A0A177DN47</accession>
<dbReference type="VEuPathDB" id="FungiDB:CC77DRAFT_116029"/>